<dbReference type="RefSeq" id="WP_284204348.1">
    <property type="nucleotide sequence ID" value="NZ_BSPQ01000010.1"/>
</dbReference>
<protein>
    <recommendedName>
        <fullName evidence="4">DUF4239 domain-containing protein</fullName>
    </recommendedName>
</protein>
<accession>A0ABQ6E1L6</accession>
<feature type="transmembrane region" description="Helical" evidence="1">
    <location>
        <begin position="212"/>
        <end position="231"/>
    </location>
</feature>
<sequence length="262" mass="29470">MFSELFFDKLPIYIVWLMTAGSIFIMLQVGIQLSRLIFKQTENSGIGSMTTGIASLLAFVLAMTFSMAASKNDSRKQLVLDDANAIGTVYLRSDLLSNTLSEESKKLLREYLSLRIDNKSLHKDINQHLQASAQIQDKLWKLAISHYQITPSLGSTLYIEALNEMFDIHTTRANKALKSRIPFVIWFALALLTLFVMILTGMQIAKHEQRKILLTTVPFALAFSVILTLIVELDRPTRSVLAVGQDPLIELQHSFQESCGEC</sequence>
<dbReference type="Pfam" id="PF14023">
    <property type="entry name" value="Bestrophin-like"/>
    <property type="match status" value="1"/>
</dbReference>
<keyword evidence="1" id="KW-1133">Transmembrane helix</keyword>
<keyword evidence="1" id="KW-0472">Membrane</keyword>
<dbReference type="EMBL" id="BSPQ01000010">
    <property type="protein sequence ID" value="GLS91227.1"/>
    <property type="molecule type" value="Genomic_DNA"/>
</dbReference>
<comment type="caution">
    <text evidence="2">The sequence shown here is derived from an EMBL/GenBank/DDBJ whole genome shotgun (WGS) entry which is preliminary data.</text>
</comment>
<feature type="transmembrane region" description="Helical" evidence="1">
    <location>
        <begin position="45"/>
        <end position="68"/>
    </location>
</feature>
<keyword evidence="3" id="KW-1185">Reference proteome</keyword>
<gene>
    <name evidence="2" type="ORF">GCM10007916_22960</name>
</gene>
<organism evidence="2 3">
    <name type="scientific">Psychromonas marina</name>
    <dbReference type="NCBI Taxonomy" id="88364"/>
    <lineage>
        <taxon>Bacteria</taxon>
        <taxon>Pseudomonadati</taxon>
        <taxon>Pseudomonadota</taxon>
        <taxon>Gammaproteobacteria</taxon>
        <taxon>Alteromonadales</taxon>
        <taxon>Psychromonadaceae</taxon>
        <taxon>Psychromonas</taxon>
    </lineage>
</organism>
<evidence type="ECO:0000313" key="3">
    <source>
        <dbReference type="Proteomes" id="UP001157353"/>
    </source>
</evidence>
<dbReference type="InterPro" id="IPR025333">
    <property type="entry name" value="DUF4239"/>
</dbReference>
<dbReference type="Proteomes" id="UP001157353">
    <property type="component" value="Unassembled WGS sequence"/>
</dbReference>
<feature type="transmembrane region" description="Helical" evidence="1">
    <location>
        <begin position="181"/>
        <end position="200"/>
    </location>
</feature>
<keyword evidence="1" id="KW-0812">Transmembrane</keyword>
<reference evidence="3" key="1">
    <citation type="journal article" date="2019" name="Int. J. Syst. Evol. Microbiol.">
        <title>The Global Catalogue of Microorganisms (GCM) 10K type strain sequencing project: providing services to taxonomists for standard genome sequencing and annotation.</title>
        <authorList>
            <consortium name="The Broad Institute Genomics Platform"/>
            <consortium name="The Broad Institute Genome Sequencing Center for Infectious Disease"/>
            <person name="Wu L."/>
            <person name="Ma J."/>
        </authorList>
    </citation>
    <scope>NUCLEOTIDE SEQUENCE [LARGE SCALE GENOMIC DNA]</scope>
    <source>
        <strain evidence="3">NBRC 103166</strain>
    </source>
</reference>
<proteinExistence type="predicted"/>
<name>A0ABQ6E1L6_9GAMM</name>
<evidence type="ECO:0008006" key="4">
    <source>
        <dbReference type="Google" id="ProtNLM"/>
    </source>
</evidence>
<evidence type="ECO:0000256" key="1">
    <source>
        <dbReference type="SAM" id="Phobius"/>
    </source>
</evidence>
<feature type="transmembrane region" description="Helical" evidence="1">
    <location>
        <begin position="12"/>
        <end position="33"/>
    </location>
</feature>
<evidence type="ECO:0000313" key="2">
    <source>
        <dbReference type="EMBL" id="GLS91227.1"/>
    </source>
</evidence>